<dbReference type="InterPro" id="IPR006016">
    <property type="entry name" value="UspA"/>
</dbReference>
<proteinExistence type="inferred from homology"/>
<evidence type="ECO:0000313" key="3">
    <source>
        <dbReference type="EMBL" id="GEA42129.1"/>
    </source>
</evidence>
<evidence type="ECO:0000259" key="2">
    <source>
        <dbReference type="Pfam" id="PF00582"/>
    </source>
</evidence>
<dbReference type="EMBL" id="BJLD01000001">
    <property type="protein sequence ID" value="GEA42129.1"/>
    <property type="molecule type" value="Genomic_DNA"/>
</dbReference>
<name>A0ABC9ZJ13_CORST</name>
<dbReference type="PANTHER" id="PTHR46268">
    <property type="entry name" value="STRESS RESPONSE PROTEIN NHAX"/>
    <property type="match status" value="1"/>
</dbReference>
<dbReference type="Pfam" id="PF00582">
    <property type="entry name" value="Usp"/>
    <property type="match status" value="1"/>
</dbReference>
<dbReference type="PRINTS" id="PR01438">
    <property type="entry name" value="UNVRSLSTRESS"/>
</dbReference>
<dbReference type="InterPro" id="IPR006015">
    <property type="entry name" value="Universal_stress_UspA"/>
</dbReference>
<dbReference type="SUPFAM" id="SSF52402">
    <property type="entry name" value="Adenine nucleotide alpha hydrolases-like"/>
    <property type="match status" value="1"/>
</dbReference>
<dbReference type="PANTHER" id="PTHR46268:SF6">
    <property type="entry name" value="UNIVERSAL STRESS PROTEIN UP12"/>
    <property type="match status" value="1"/>
</dbReference>
<comment type="similarity">
    <text evidence="1">Belongs to the universal stress protein A family.</text>
</comment>
<comment type="caution">
    <text evidence="3">The sequence shown here is derived from an EMBL/GenBank/DDBJ whole genome shotgun (WGS) entry which is preliminary data.</text>
</comment>
<dbReference type="AlphaFoldDB" id="A0ABC9ZJ13"/>
<protein>
    <submittedName>
        <fullName evidence="3">Universal stress protein</fullName>
    </submittedName>
</protein>
<dbReference type="CDD" id="cd00293">
    <property type="entry name" value="USP-like"/>
    <property type="match status" value="1"/>
</dbReference>
<evidence type="ECO:0000313" key="4">
    <source>
        <dbReference type="Proteomes" id="UP000315234"/>
    </source>
</evidence>
<accession>A0ABC9ZJ13</accession>
<dbReference type="Gene3D" id="3.40.50.620">
    <property type="entry name" value="HUPs"/>
    <property type="match status" value="1"/>
</dbReference>
<reference evidence="3 4" key="1">
    <citation type="submission" date="2019-06" db="EMBL/GenBank/DDBJ databases">
        <title>Draft genome sequence of Corynebacterium striatum NBRC 15291.</title>
        <authorList>
            <person name="Miura T."/>
            <person name="Furukawa M."/>
            <person name="Shimamura M."/>
            <person name="Ohyama Y."/>
            <person name="Yamazoe A."/>
            <person name="Kawasaki H."/>
        </authorList>
    </citation>
    <scope>NUCLEOTIDE SEQUENCE [LARGE SCALE GENOMIC DNA]</scope>
    <source>
        <strain evidence="3 4">NBRC 15291</strain>
    </source>
</reference>
<evidence type="ECO:0000256" key="1">
    <source>
        <dbReference type="ARBA" id="ARBA00008791"/>
    </source>
</evidence>
<organism evidence="3 4">
    <name type="scientific">Corynebacterium striatum</name>
    <dbReference type="NCBI Taxonomy" id="43770"/>
    <lineage>
        <taxon>Bacteria</taxon>
        <taxon>Bacillati</taxon>
        <taxon>Actinomycetota</taxon>
        <taxon>Actinomycetes</taxon>
        <taxon>Mycobacteriales</taxon>
        <taxon>Corynebacteriaceae</taxon>
        <taxon>Corynebacterium</taxon>
    </lineage>
</organism>
<gene>
    <name evidence="3" type="ORF">Cst04h_02990</name>
</gene>
<dbReference type="Proteomes" id="UP000315234">
    <property type="component" value="Unassembled WGS sequence"/>
</dbReference>
<feature type="domain" description="UspA" evidence="2">
    <location>
        <begin position="8"/>
        <end position="156"/>
    </location>
</feature>
<dbReference type="InterPro" id="IPR014729">
    <property type="entry name" value="Rossmann-like_a/b/a_fold"/>
</dbReference>
<sequence length="172" mass="18653">MAPMSNAETMLIAYDGSTRAARAMEHAARLLRPRRVEILTAWEPVARQAARAVSRTGLHQSTVAPDNVEDDPAYEEALRICKQGIEVAESLGLSGRAHLVESVTTIASAIVDAAQELDVDVIVTGTRALSGFRGWWTNSTAEHIVRNAGLPVFIVPPELDDDEDDEEPEAHS</sequence>